<evidence type="ECO:0008006" key="3">
    <source>
        <dbReference type="Google" id="ProtNLM"/>
    </source>
</evidence>
<protein>
    <recommendedName>
        <fullName evidence="3">DUF3631 domain-containing protein</fullName>
    </recommendedName>
</protein>
<dbReference type="AlphaFoldDB" id="A0A1G2SG37"/>
<dbReference type="EMBL" id="MHUW01000017">
    <property type="protein sequence ID" value="OHA83371.1"/>
    <property type="molecule type" value="Genomic_DNA"/>
</dbReference>
<sequence>MEEKKTNQGIPTVSKVLPDGSIIELVYTPEDHKTHLAIYRKGSFTLEESVNTGNEHLVPISPGNNLLKHRVVLLPEQPEEYESVETLLQDIQAYLYRYVDLTPAFSRIASCYILLTWVYDVFNELPYLRLRGDYGSGKTRALLIIGSVCYKPFFASGASTVSPIFHTLDTFRGTLIFDEADFRFSDEKAELVKIFNNGNVRGFPVLRTAITLKREFDPRAFLVYGPKIVAMRNSFDDQALESRFITEEMGQRTLRKDIPINLPEIQKEEAQTLRNKLLMYRFQTLEHTKINKNLIDPSVSARLNQILIPLLSIIEDEGIKEEIRRAVSGMQEELRVERSTTPEGELLELLVELTTDTKEAYIPLSEITNLFIERHSADYERPITNRYIGHLLRKRLRLSTYKRHGVYVLPLTEQGKILVLAERYGIKKD</sequence>
<accession>A0A1G2SG37</accession>
<dbReference type="STRING" id="1802727.A2937_03535"/>
<dbReference type="Proteomes" id="UP000177987">
    <property type="component" value="Unassembled WGS sequence"/>
</dbReference>
<proteinExistence type="predicted"/>
<organism evidence="1 2">
    <name type="scientific">Candidatus Yonathbacteria bacterium RIFCSPLOWO2_01_FULL_47_33b</name>
    <dbReference type="NCBI Taxonomy" id="1802727"/>
    <lineage>
        <taxon>Bacteria</taxon>
        <taxon>Candidatus Yonathiibacteriota</taxon>
    </lineage>
</organism>
<comment type="caution">
    <text evidence="1">The sequence shown here is derived from an EMBL/GenBank/DDBJ whole genome shotgun (WGS) entry which is preliminary data.</text>
</comment>
<evidence type="ECO:0000313" key="2">
    <source>
        <dbReference type="Proteomes" id="UP000177987"/>
    </source>
</evidence>
<reference evidence="1 2" key="1">
    <citation type="journal article" date="2016" name="Nat. Commun.">
        <title>Thousands of microbial genomes shed light on interconnected biogeochemical processes in an aquifer system.</title>
        <authorList>
            <person name="Anantharaman K."/>
            <person name="Brown C.T."/>
            <person name="Hug L.A."/>
            <person name="Sharon I."/>
            <person name="Castelle C.J."/>
            <person name="Probst A.J."/>
            <person name="Thomas B.C."/>
            <person name="Singh A."/>
            <person name="Wilkins M.J."/>
            <person name="Karaoz U."/>
            <person name="Brodie E.L."/>
            <person name="Williams K.H."/>
            <person name="Hubbard S.S."/>
            <person name="Banfield J.F."/>
        </authorList>
    </citation>
    <scope>NUCLEOTIDE SEQUENCE [LARGE SCALE GENOMIC DNA]</scope>
</reference>
<name>A0A1G2SG37_9BACT</name>
<gene>
    <name evidence="1" type="ORF">A2937_03535</name>
</gene>
<evidence type="ECO:0000313" key="1">
    <source>
        <dbReference type="EMBL" id="OHA83371.1"/>
    </source>
</evidence>